<keyword evidence="2" id="KW-1188">Viral release from host cell</keyword>
<dbReference type="EMBL" id="BK015363">
    <property type="protein sequence ID" value="DAE03282.1"/>
    <property type="molecule type" value="Genomic_DNA"/>
</dbReference>
<evidence type="ECO:0000256" key="4">
    <source>
        <dbReference type="SAM" id="MobiDB-lite"/>
    </source>
</evidence>
<accession>A0A8S5P8G7</accession>
<organism evidence="6">
    <name type="scientific">Siphoviridae sp. cteYp19</name>
    <dbReference type="NCBI Taxonomy" id="2825592"/>
    <lineage>
        <taxon>Viruses</taxon>
        <taxon>Duplodnaviria</taxon>
        <taxon>Heunggongvirae</taxon>
        <taxon>Uroviricota</taxon>
        <taxon>Caudoviricetes</taxon>
    </lineage>
</organism>
<dbReference type="PANTHER" id="PTHR37813">
    <property type="entry name" value="FELS-2 PROPHAGE PROTEIN"/>
    <property type="match status" value="1"/>
</dbReference>
<dbReference type="GO" id="GO:0098003">
    <property type="term" value="P:viral tail assembly"/>
    <property type="evidence" value="ECO:0007669"/>
    <property type="project" value="UniProtKB-KW"/>
</dbReference>
<feature type="region of interest" description="Disordered" evidence="4">
    <location>
        <begin position="1213"/>
        <end position="1233"/>
    </location>
</feature>
<name>A0A8S5P8G7_9CAUD</name>
<evidence type="ECO:0000256" key="2">
    <source>
        <dbReference type="ARBA" id="ARBA00022612"/>
    </source>
</evidence>
<evidence type="ECO:0000256" key="1">
    <source>
        <dbReference type="ARBA" id="ARBA00022465"/>
    </source>
</evidence>
<dbReference type="PANTHER" id="PTHR37813:SF1">
    <property type="entry name" value="FELS-2 PROPHAGE PROTEIN"/>
    <property type="match status" value="1"/>
</dbReference>
<keyword evidence="1" id="KW-1245">Viral tail assembly</keyword>
<feature type="domain" description="Phage tail tape measure protein" evidence="5">
    <location>
        <begin position="205"/>
        <end position="394"/>
    </location>
</feature>
<evidence type="ECO:0000259" key="5">
    <source>
        <dbReference type="Pfam" id="PF10145"/>
    </source>
</evidence>
<feature type="coiled-coil region" evidence="3">
    <location>
        <begin position="60"/>
        <end position="111"/>
    </location>
</feature>
<evidence type="ECO:0000256" key="3">
    <source>
        <dbReference type="SAM" id="Coils"/>
    </source>
</evidence>
<dbReference type="Pfam" id="PF10145">
    <property type="entry name" value="PhageMin_Tail"/>
    <property type="match status" value="1"/>
</dbReference>
<evidence type="ECO:0000313" key="6">
    <source>
        <dbReference type="EMBL" id="DAE03282.1"/>
    </source>
</evidence>
<dbReference type="InterPro" id="IPR010090">
    <property type="entry name" value="Phage_tape_meas"/>
</dbReference>
<protein>
    <submittedName>
        <fullName evidence="6">Minor tail protein</fullName>
    </submittedName>
</protein>
<dbReference type="NCBIfam" id="TIGR01760">
    <property type="entry name" value="tape_meas_TP901"/>
    <property type="match status" value="1"/>
</dbReference>
<proteinExistence type="predicted"/>
<reference evidence="6" key="1">
    <citation type="journal article" date="2021" name="Proc. Natl. Acad. Sci. U.S.A.">
        <title>A Catalog of Tens of Thousands of Viruses from Human Metagenomes Reveals Hidden Associations with Chronic Diseases.</title>
        <authorList>
            <person name="Tisza M.J."/>
            <person name="Buck C.B."/>
        </authorList>
    </citation>
    <scope>NUCLEOTIDE SEQUENCE</scope>
    <source>
        <strain evidence="6">CteYp19</strain>
    </source>
</reference>
<sequence length="1434" mass="155289">MAGGTPLGQMYIELGLDVSKFNPSLTSAKNAVKYFQNNVKALDSTLKNNGKSTELLKAKYKSLGQAIEAQKKVLDQMKQNFDKLDPGSAKFDKAAADIERENAKLSAMEGQLYKVEQALKAVGRENSFFGKMENFGKNLVKSGDNIQKFGKKVSDFGGTLTKGVTAPLIASAGFAVKAAVDYESAFAGVRKTVDATEGEYKKMSNAIREASKTMPASAADIARVAEAAGQLGIKKENIVDFSKTMIDLGESTNMTADEAATAMARFANITQMPQSEFRRLGSTIVDLGNNFATTESEIMEMGLRLAGTGHLVGLTEPQILAVATAMSSVGINAEAGGSSFSRVMQKINTQVLSGGKKLELFAKVSGMSAQNFAHEWKTEPQIALLAFLDGLKKVKQSGGDVTQTLKELGIKSTQEVDTMQRMAGAGDLLSRALKTANGAWKENTALTNEAKKRYETTESQLKIFKNQITDLAIEFGGPLLKAMNSGLQAAKPWVQKLADMAKAFSEMSESQQQNIIKWGLLAAGAGPALSILGKGIGVIGGITKGIGFLTQGIGKVGGGLSVLGKTFQLFKQGSSLSSAFKTATTGITATSTAAEGAVASTGLLAKGIALLGNPVTWGILIGGVAVGVIAAVAKEMADADERTRTWGTSVNKVQAEELSKLKAKIDDAHQAMIGFGNGGSQAVENVRKSVQGLSSDLQKAIDKDLERTQKNLEKIGASEEVQKRAVAQAEQQKKNVQTMTDEIIQIYQDASDKKRKITREEQALIYDYENQFINKQLEMQKFSADERTAIIKAMNGQINDLNETQLRKGSGVVAKWLKDEIKLYEDQTKALKEEYDKKTINKAEYNQKMEELSAQHKSKMEAFGREYAALQKKLSEKVPLNFGDDRQRELYFSQLRKSWAELGLDYDKMMVKADQFADVIGRSSGMVAKDTVNMSKETKEANLIWKSLIWDPKTASVKTNAQEEVTKALQAENGWENMQFILKNANLETNAKMTIGQALVEVGKWDSLTPAEKELVVGNNQGMQAILDNKTLLEQYNAMPAEVKELLMKNTDFLSSGERATAIIERWNTLTPEQKELILKDAASDKAERVKLAVDSLTGMAHVVNLDAEDKTKSAIASAMSSILTLPTDHKTDLIATPDGVTLGTNQAMGALGLYNGFNVPTKQITADPSNANNAAQQAINKQQEWNNTPSPVKPQLGDPTGAITAARQAIDNQNAWNATPSPTKSITGDSTSAVNAANSATNAINGIPTSHHTTITATEVVNKVINSFSRVFGPRHEKGTNFHEGGLAMVNDQRNAVYKEMVTLPDGSSFIPDGRDVVLNLPRGSKVLRADRTKRLMKNLGFPRYATGVGIPEDAKFLREMKNASQQFLFKETSTGNSYSGENIVAEIAILRASLEKILTAILEKPSETYLDGDVLAQNSYQRYSKIMAREGI</sequence>
<keyword evidence="3" id="KW-0175">Coiled coil</keyword>
<feature type="coiled-coil region" evidence="3">
    <location>
        <begin position="814"/>
        <end position="862"/>
    </location>
</feature>
<feature type="compositionally biased region" description="Polar residues" evidence="4">
    <location>
        <begin position="1213"/>
        <end position="1230"/>
    </location>
</feature>